<dbReference type="InterPro" id="IPR001647">
    <property type="entry name" value="HTH_TetR"/>
</dbReference>
<dbReference type="InterPro" id="IPR050624">
    <property type="entry name" value="HTH-type_Tx_Regulator"/>
</dbReference>
<protein>
    <submittedName>
        <fullName evidence="4">TetR family transcriptional regulator</fullName>
    </submittedName>
</protein>
<sequence length="208" mass="24422">MSVRQERRERRDAVENRQLILQTAHDLFNEYGVQPVSMHQIAKTAGIGQATLYRKYAHKGDLCLDMLHEYGNRLMDEIERYLENNREAPAWERLWGILSYWIDAIESKAELLIETETKMNCNDDRGNFFHSPMYRFSREKIAKLLSEIATEEAISDFDADLAAHAIICSMSPVGYFQIKKERGYTREQIKEHYRKLCHLAAQTSFIRQ</sequence>
<dbReference type="PRINTS" id="PR00455">
    <property type="entry name" value="HTHTETR"/>
</dbReference>
<dbReference type="GO" id="GO:0003677">
    <property type="term" value="F:DNA binding"/>
    <property type="evidence" value="ECO:0007669"/>
    <property type="project" value="UniProtKB-UniRule"/>
</dbReference>
<feature type="DNA-binding region" description="H-T-H motif" evidence="2">
    <location>
        <begin position="37"/>
        <end position="56"/>
    </location>
</feature>
<dbReference type="Pfam" id="PF00440">
    <property type="entry name" value="TetR_N"/>
    <property type="match status" value="1"/>
</dbReference>
<dbReference type="InterPro" id="IPR009057">
    <property type="entry name" value="Homeodomain-like_sf"/>
</dbReference>
<reference evidence="4 5" key="1">
    <citation type="submission" date="2018-07" db="EMBL/GenBank/DDBJ databases">
        <title>Genomic Encyclopedia of Type Strains, Phase III (KMG-III): the genomes of soil and plant-associated and newly described type strains.</title>
        <authorList>
            <person name="Whitman W."/>
        </authorList>
    </citation>
    <scope>NUCLEOTIDE SEQUENCE [LARGE SCALE GENOMIC DNA]</scope>
    <source>
        <strain evidence="4 5">CECT 7287</strain>
    </source>
</reference>
<dbReference type="Gene3D" id="1.10.357.10">
    <property type="entry name" value="Tetracycline Repressor, domain 2"/>
    <property type="match status" value="1"/>
</dbReference>
<feature type="domain" description="HTH tetR-type" evidence="3">
    <location>
        <begin position="14"/>
        <end position="74"/>
    </location>
</feature>
<dbReference type="Proteomes" id="UP000256977">
    <property type="component" value="Unassembled WGS sequence"/>
</dbReference>
<evidence type="ECO:0000256" key="1">
    <source>
        <dbReference type="ARBA" id="ARBA00023125"/>
    </source>
</evidence>
<dbReference type="SUPFAM" id="SSF46689">
    <property type="entry name" value="Homeodomain-like"/>
    <property type="match status" value="1"/>
</dbReference>
<name>A0A3D9I1T0_9BACL</name>
<evidence type="ECO:0000259" key="3">
    <source>
        <dbReference type="PROSITE" id="PS50977"/>
    </source>
</evidence>
<dbReference type="PANTHER" id="PTHR43479:SF11">
    <property type="entry name" value="ACREF_ENVCD OPERON REPRESSOR-RELATED"/>
    <property type="match status" value="1"/>
</dbReference>
<dbReference type="PANTHER" id="PTHR43479">
    <property type="entry name" value="ACREF/ENVCD OPERON REPRESSOR-RELATED"/>
    <property type="match status" value="1"/>
</dbReference>
<evidence type="ECO:0000256" key="2">
    <source>
        <dbReference type="PROSITE-ProRule" id="PRU00335"/>
    </source>
</evidence>
<gene>
    <name evidence="4" type="ORF">DFP98_14237</name>
</gene>
<dbReference type="EMBL" id="QRDZ01000042">
    <property type="protein sequence ID" value="RED55600.1"/>
    <property type="molecule type" value="Genomic_DNA"/>
</dbReference>
<evidence type="ECO:0000313" key="5">
    <source>
        <dbReference type="Proteomes" id="UP000256977"/>
    </source>
</evidence>
<comment type="caution">
    <text evidence="4">The sequence shown here is derived from an EMBL/GenBank/DDBJ whole genome shotgun (WGS) entry which is preliminary data.</text>
</comment>
<proteinExistence type="predicted"/>
<dbReference type="RefSeq" id="WP_181918122.1">
    <property type="nucleotide sequence ID" value="NZ_QRDZ01000042.1"/>
</dbReference>
<keyword evidence="1 2" id="KW-0238">DNA-binding</keyword>
<organism evidence="4 5">
    <name type="scientific">Cohnella phaseoli</name>
    <dbReference type="NCBI Taxonomy" id="456490"/>
    <lineage>
        <taxon>Bacteria</taxon>
        <taxon>Bacillati</taxon>
        <taxon>Bacillota</taxon>
        <taxon>Bacilli</taxon>
        <taxon>Bacillales</taxon>
        <taxon>Paenibacillaceae</taxon>
        <taxon>Cohnella</taxon>
    </lineage>
</organism>
<keyword evidence="5" id="KW-1185">Reference proteome</keyword>
<dbReference type="AlphaFoldDB" id="A0A3D9I1T0"/>
<dbReference type="PROSITE" id="PS50977">
    <property type="entry name" value="HTH_TETR_2"/>
    <property type="match status" value="1"/>
</dbReference>
<accession>A0A3D9I1T0</accession>
<evidence type="ECO:0000313" key="4">
    <source>
        <dbReference type="EMBL" id="RED55600.1"/>
    </source>
</evidence>